<dbReference type="Proteomes" id="UP000643701">
    <property type="component" value="Unassembled WGS sequence"/>
</dbReference>
<reference evidence="3" key="1">
    <citation type="submission" date="2020-03" db="EMBL/GenBank/DDBJ databases">
        <title>Psychroflexus Maritimus sp. nov., isolate from marine sediment.</title>
        <authorList>
            <person name="Zhong Y.-L."/>
        </authorList>
    </citation>
    <scope>NUCLEOTIDE SEQUENCE</scope>
    <source>
        <strain evidence="3">C1</strain>
    </source>
</reference>
<keyword evidence="1" id="KW-0732">Signal</keyword>
<dbReference type="AlphaFoldDB" id="A0A967ABM5"/>
<dbReference type="PROSITE" id="PS51257">
    <property type="entry name" value="PROKAR_LIPOPROTEIN"/>
    <property type="match status" value="1"/>
</dbReference>
<keyword evidence="4" id="KW-1185">Reference proteome</keyword>
<evidence type="ECO:0000313" key="3">
    <source>
        <dbReference type="EMBL" id="NGZ88645.1"/>
    </source>
</evidence>
<protein>
    <recommendedName>
        <fullName evidence="2">SusE outer membrane protein domain-containing protein</fullName>
    </recommendedName>
</protein>
<evidence type="ECO:0000313" key="4">
    <source>
        <dbReference type="Proteomes" id="UP000643701"/>
    </source>
</evidence>
<gene>
    <name evidence="3" type="ORF">G7034_00035</name>
</gene>
<dbReference type="Pfam" id="PF14292">
    <property type="entry name" value="SusE"/>
    <property type="match status" value="1"/>
</dbReference>
<dbReference type="Gene3D" id="2.60.40.3620">
    <property type="match status" value="2"/>
</dbReference>
<proteinExistence type="predicted"/>
<feature type="signal peptide" evidence="1">
    <location>
        <begin position="1"/>
        <end position="22"/>
    </location>
</feature>
<feature type="domain" description="SusE outer membrane protein" evidence="2">
    <location>
        <begin position="35"/>
        <end position="121"/>
    </location>
</feature>
<dbReference type="InterPro" id="IPR025970">
    <property type="entry name" value="SusE"/>
</dbReference>
<dbReference type="RefSeq" id="WP_166398915.1">
    <property type="nucleotide sequence ID" value="NZ_JAANAS010000001.1"/>
</dbReference>
<name>A0A967ABM5_9FLAO</name>
<sequence>MRNKISILIAGLILTFGFTACTDDDNFRFQTNEEVDQITFLNEFLPEYVLSEETANNNAERFIWATPDFGAPTAINYVLETSQNGTFEDDDLEVVATSTETNASVSIGDMLSLANDKGLSNSQLEDEEGNPVFDENEEPVFNNEGELFFRVRADLGDNAENTPEAVSEVTTLNVRILIETEEDDSPEPSGDCEFDQLWIVGAGVPDAGWGWDSPVQLLCTGDNVYSGNVLFDSDGDGNFRFFTNADEQWSSPSYNFPYFVEEGFTIDPVFEDAEDGDNNFLFTGETGVYFLEIDFVNQTITVGPEQVEGNCDLDQLWLVGAGVPDAGWGWDSPVQLPCTGDNVYSGNVNFSPDNDGNFRFFEDADLQWDSPSYNFPYFADDSFTIDPLFQDAEDGDNNFQFIGDAGTYFLTVDMENKTITLE</sequence>
<evidence type="ECO:0000259" key="2">
    <source>
        <dbReference type="Pfam" id="PF14292"/>
    </source>
</evidence>
<dbReference type="EMBL" id="JAANAS010000001">
    <property type="protein sequence ID" value="NGZ88645.1"/>
    <property type="molecule type" value="Genomic_DNA"/>
</dbReference>
<organism evidence="3 4">
    <name type="scientific">Psychroflexus maritimus</name>
    <dbReference type="NCBI Taxonomy" id="2714865"/>
    <lineage>
        <taxon>Bacteria</taxon>
        <taxon>Pseudomonadati</taxon>
        <taxon>Bacteroidota</taxon>
        <taxon>Flavobacteriia</taxon>
        <taxon>Flavobacteriales</taxon>
        <taxon>Flavobacteriaceae</taxon>
        <taxon>Psychroflexus</taxon>
    </lineage>
</organism>
<feature type="chain" id="PRO_5038006675" description="SusE outer membrane protein domain-containing protein" evidence="1">
    <location>
        <begin position="23"/>
        <end position="422"/>
    </location>
</feature>
<accession>A0A967ABM5</accession>
<comment type="caution">
    <text evidence="3">The sequence shown here is derived from an EMBL/GenBank/DDBJ whole genome shotgun (WGS) entry which is preliminary data.</text>
</comment>
<evidence type="ECO:0000256" key="1">
    <source>
        <dbReference type="SAM" id="SignalP"/>
    </source>
</evidence>